<keyword evidence="13" id="KW-1185">Reference proteome</keyword>
<dbReference type="GO" id="GO:0008270">
    <property type="term" value="F:zinc ion binding"/>
    <property type="evidence" value="ECO:0007669"/>
    <property type="project" value="UniProtKB-KW"/>
</dbReference>
<feature type="region of interest" description="Disordered" evidence="9">
    <location>
        <begin position="734"/>
        <end position="772"/>
    </location>
</feature>
<dbReference type="PANTHER" id="PTHR12326:SF12">
    <property type="entry name" value="PLECKSTRIN HOMOLOGY AND RUN DOMAIN CONTAINING M1"/>
    <property type="match status" value="1"/>
</dbReference>
<comment type="caution">
    <text evidence="12">The sequence shown here is derived from an EMBL/GenBank/DDBJ whole genome shotgun (WGS) entry which is preliminary data.</text>
</comment>
<gene>
    <name evidence="12" type="ORF">ElyMa_002917700</name>
</gene>
<dbReference type="Proteomes" id="UP000762676">
    <property type="component" value="Unassembled WGS sequence"/>
</dbReference>
<dbReference type="InterPro" id="IPR025258">
    <property type="entry name" value="RH_dom"/>
</dbReference>
<keyword evidence="3" id="KW-0479">Metal-binding</keyword>
<keyword evidence="2" id="KW-0597">Phosphoprotein</keyword>
<dbReference type="CDD" id="cd15489">
    <property type="entry name" value="PHD_SF"/>
    <property type="match status" value="1"/>
</dbReference>
<keyword evidence="6" id="KW-0863">Zinc-finger</keyword>
<dbReference type="PROSITE" id="PS50826">
    <property type="entry name" value="RUN"/>
    <property type="match status" value="1"/>
</dbReference>
<feature type="compositionally biased region" description="Basic and acidic residues" evidence="9">
    <location>
        <begin position="225"/>
        <end position="235"/>
    </location>
</feature>
<evidence type="ECO:0000313" key="12">
    <source>
        <dbReference type="EMBL" id="GFS04670.1"/>
    </source>
</evidence>
<dbReference type="SUPFAM" id="SSF140741">
    <property type="entry name" value="RUN domain-like"/>
    <property type="match status" value="1"/>
</dbReference>
<evidence type="ECO:0000256" key="3">
    <source>
        <dbReference type="ARBA" id="ARBA00022723"/>
    </source>
</evidence>
<keyword evidence="5" id="KW-0967">Endosome</keyword>
<dbReference type="EMBL" id="BMAT01006032">
    <property type="protein sequence ID" value="GFS04670.1"/>
    <property type="molecule type" value="Genomic_DNA"/>
</dbReference>
<dbReference type="Gene3D" id="1.20.58.900">
    <property type="match status" value="1"/>
</dbReference>
<feature type="region of interest" description="Disordered" evidence="9">
    <location>
        <begin position="204"/>
        <end position="500"/>
    </location>
</feature>
<dbReference type="GO" id="GO:0005770">
    <property type="term" value="C:late endosome"/>
    <property type="evidence" value="ECO:0007669"/>
    <property type="project" value="UniProtKB-SubCell"/>
</dbReference>
<name>A0AAV4I404_9GAST</name>
<feature type="domain" description="Phorbol-ester/DAG-type" evidence="10">
    <location>
        <begin position="977"/>
        <end position="1030"/>
    </location>
</feature>
<reference evidence="12 13" key="1">
    <citation type="journal article" date="2021" name="Elife">
        <title>Chloroplast acquisition without the gene transfer in kleptoplastic sea slugs, Plakobranchus ocellatus.</title>
        <authorList>
            <person name="Maeda T."/>
            <person name="Takahashi S."/>
            <person name="Yoshida T."/>
            <person name="Shimamura S."/>
            <person name="Takaki Y."/>
            <person name="Nagai Y."/>
            <person name="Toyoda A."/>
            <person name="Suzuki Y."/>
            <person name="Arimoto A."/>
            <person name="Ishii H."/>
            <person name="Satoh N."/>
            <person name="Nishiyama T."/>
            <person name="Hasebe M."/>
            <person name="Maruyama T."/>
            <person name="Minagawa J."/>
            <person name="Obokata J."/>
            <person name="Shigenobu S."/>
        </authorList>
    </citation>
    <scope>NUCLEOTIDE SEQUENCE [LARGE SCALE GENOMIC DNA]</scope>
</reference>
<feature type="compositionally biased region" description="Low complexity" evidence="9">
    <location>
        <begin position="283"/>
        <end position="305"/>
    </location>
</feature>
<evidence type="ECO:0000313" key="13">
    <source>
        <dbReference type="Proteomes" id="UP000762676"/>
    </source>
</evidence>
<dbReference type="InterPro" id="IPR004012">
    <property type="entry name" value="Run_dom"/>
</dbReference>
<evidence type="ECO:0000259" key="10">
    <source>
        <dbReference type="PROSITE" id="PS50081"/>
    </source>
</evidence>
<feature type="compositionally biased region" description="Polar residues" evidence="9">
    <location>
        <begin position="345"/>
        <end position="355"/>
    </location>
</feature>
<dbReference type="InterPro" id="IPR037213">
    <property type="entry name" value="Run_dom_sf"/>
</dbReference>
<protein>
    <submittedName>
        <fullName evidence="12">Pleckstrin homology domain-containing family M member 3</fullName>
    </submittedName>
</protein>
<dbReference type="SMART" id="SM00593">
    <property type="entry name" value="RUN"/>
    <property type="match status" value="1"/>
</dbReference>
<feature type="compositionally biased region" description="Polar residues" evidence="9">
    <location>
        <begin position="1055"/>
        <end position="1076"/>
    </location>
</feature>
<keyword evidence="4" id="KW-0677">Repeat</keyword>
<evidence type="ECO:0000256" key="2">
    <source>
        <dbReference type="ARBA" id="ARBA00022553"/>
    </source>
</evidence>
<evidence type="ECO:0000256" key="7">
    <source>
        <dbReference type="ARBA" id="ARBA00022833"/>
    </source>
</evidence>
<organism evidence="12 13">
    <name type="scientific">Elysia marginata</name>
    <dbReference type="NCBI Taxonomy" id="1093978"/>
    <lineage>
        <taxon>Eukaryota</taxon>
        <taxon>Metazoa</taxon>
        <taxon>Spiralia</taxon>
        <taxon>Lophotrochozoa</taxon>
        <taxon>Mollusca</taxon>
        <taxon>Gastropoda</taxon>
        <taxon>Heterobranchia</taxon>
        <taxon>Euthyneura</taxon>
        <taxon>Panpulmonata</taxon>
        <taxon>Sacoglossa</taxon>
        <taxon>Placobranchoidea</taxon>
        <taxon>Plakobranchidae</taxon>
        <taxon>Elysia</taxon>
    </lineage>
</organism>
<keyword evidence="8" id="KW-0072">Autophagy</keyword>
<feature type="compositionally biased region" description="Basic and acidic residues" evidence="9">
    <location>
        <begin position="684"/>
        <end position="702"/>
    </location>
</feature>
<dbReference type="AlphaFoldDB" id="A0AAV4I404"/>
<dbReference type="PANTHER" id="PTHR12326">
    <property type="entry name" value="PLECKSTRIN HOMOLOGY DOMAIN CONTAINING PROTEIN"/>
    <property type="match status" value="1"/>
</dbReference>
<feature type="compositionally biased region" description="Polar residues" evidence="9">
    <location>
        <begin position="417"/>
        <end position="438"/>
    </location>
</feature>
<dbReference type="InterPro" id="IPR047326">
    <property type="entry name" value="RUN_PLEKHM1"/>
</dbReference>
<feature type="domain" description="RUN" evidence="11">
    <location>
        <begin position="44"/>
        <end position="185"/>
    </location>
</feature>
<evidence type="ECO:0000256" key="9">
    <source>
        <dbReference type="SAM" id="MobiDB-lite"/>
    </source>
</evidence>
<feature type="region of interest" description="Disordered" evidence="9">
    <location>
        <begin position="650"/>
        <end position="703"/>
    </location>
</feature>
<feature type="compositionally biased region" description="Low complexity" evidence="9">
    <location>
        <begin position="387"/>
        <end position="400"/>
    </location>
</feature>
<dbReference type="Pfam" id="PF02759">
    <property type="entry name" value="RUN"/>
    <property type="match status" value="1"/>
</dbReference>
<keyword evidence="7" id="KW-0862">Zinc</keyword>
<evidence type="ECO:0000256" key="4">
    <source>
        <dbReference type="ARBA" id="ARBA00022737"/>
    </source>
</evidence>
<evidence type="ECO:0000256" key="6">
    <source>
        <dbReference type="ARBA" id="ARBA00022771"/>
    </source>
</evidence>
<feature type="compositionally biased region" description="Acidic residues" evidence="9">
    <location>
        <begin position="468"/>
        <end position="480"/>
    </location>
</feature>
<dbReference type="InterPro" id="IPR051366">
    <property type="entry name" value="DEF8"/>
</dbReference>
<dbReference type="GO" id="GO:0006914">
    <property type="term" value="P:autophagy"/>
    <property type="evidence" value="ECO:0007669"/>
    <property type="project" value="UniProtKB-KW"/>
</dbReference>
<evidence type="ECO:0000259" key="11">
    <source>
        <dbReference type="PROSITE" id="PS50826"/>
    </source>
</evidence>
<dbReference type="CDD" id="cd17679">
    <property type="entry name" value="RUN_PLEKHM1"/>
    <property type="match status" value="1"/>
</dbReference>
<dbReference type="PROSITE" id="PS50081">
    <property type="entry name" value="ZF_DAG_PE_2"/>
    <property type="match status" value="1"/>
</dbReference>
<dbReference type="InterPro" id="IPR002219">
    <property type="entry name" value="PKC_DAG/PE"/>
</dbReference>
<feature type="compositionally biased region" description="Basic and acidic residues" evidence="9">
    <location>
        <begin position="246"/>
        <end position="258"/>
    </location>
</feature>
<accession>A0AAV4I404</accession>
<dbReference type="Pfam" id="PF13901">
    <property type="entry name" value="RH_dom"/>
    <property type="match status" value="1"/>
</dbReference>
<proteinExistence type="predicted"/>
<comment type="subcellular location">
    <subcellularLocation>
        <location evidence="1">Late endosome</location>
    </subcellularLocation>
</comment>
<dbReference type="SMART" id="SM01175">
    <property type="entry name" value="DUF4206"/>
    <property type="match status" value="1"/>
</dbReference>
<sequence length="1076" mass="120303">MFRKSEQDKIHHVNIKRGITSHFSRMLKILQQKHVQQSDGDEFVYSNDESNNLCNALEAVFLHGLKEPVATKLSSYVGLANPQDTPVYLNFWAVAEKFTHKNVIDHLKSLRQISTEIGLCRAWIRLALNDGLMESYLHSVVVDVKSLKYFYHSYSYLRDHEQPGILSNYLTGLMSLTFQLSLNSSVLNDWNNSTLQLISNLGSAPPAVVRPEPETARVFSPPKITQREIREKPEPPDDPEPIVASRKSDLRPERRKEQAMFNSISDVEAMRRVTPMPQDDRVSYTPSDCSSSSHTSCPDPSGFPISSPPPSLDVKNSPHLYPRPSNSSLKFGGIGDATNTKDGENQSLATCSPPASITDDLEEDAVKELMMSPPRQRSRRVSEEDSWIISPSGGISSPLSFASPSDKWSKRSGNLGPLNQSEMIRQSRSPSPLKSGTSLAAEKFLDTQQIPPFEMDTEKSTSRVLEPGAEDISEPFDDIYDPPSTSASPIPELERDSKETSVANITKETSVANITANLPTPKLDPLEQDAILKKVLSNIDLQADRDREARDLADSWRARNAQALSVNHEVSSPRLGTSPYADDVLANKATEKNKSEALEQTLTVDNDDFSLEKSTDTVVAEDADTSVYQDSATIAADQGSREQSSAVNINVDSGRSMAGEDMEEDFESGRFGNSLGSMMGWSSEIDHKQKPKEIEAREDSSRTESFAAMLRSYIPGMSAPDPAVTLDQVIEDLPRTDGEDDDDAGYSDQDDEPDGQARKTSGESKASSAAFKQRQDSCLDDFEVLDSPSDSLCGQVAANSSRMIFLFRVPQEHGLSHQNFTCRGCSRPIGIIYGQPRLCSFDGGLYCYECHENMETYIPSSIVFDWDFRKKKVCTENFKFLTELESQALYDIEKLNPKLYSHVPELQDLKILRQRLCYLKSYLFTCSAKMAESLRQKVWPREHLYDRRDLYSVTDLLQVQAGTLQKLVKDLVRFSSQHVYSCVLCSQKGYVCEICRNARIIYAFEVDTTVRCETCKAVYHKTCMTESLPCPKCQRWGRRSNSSIMNNHPEDYGTSPVQHSEFLQHSSPSSVSLETP</sequence>
<feature type="compositionally biased region" description="Acidic residues" evidence="9">
    <location>
        <begin position="738"/>
        <end position="754"/>
    </location>
</feature>
<evidence type="ECO:0000256" key="5">
    <source>
        <dbReference type="ARBA" id="ARBA00022753"/>
    </source>
</evidence>
<feature type="region of interest" description="Disordered" evidence="9">
    <location>
        <begin position="1044"/>
        <end position="1076"/>
    </location>
</feature>
<evidence type="ECO:0000256" key="8">
    <source>
        <dbReference type="ARBA" id="ARBA00023006"/>
    </source>
</evidence>
<evidence type="ECO:0000256" key="1">
    <source>
        <dbReference type="ARBA" id="ARBA00004603"/>
    </source>
</evidence>